<keyword evidence="3" id="KW-0949">S-adenosyl-L-methionine</keyword>
<dbReference type="Pfam" id="PF02086">
    <property type="entry name" value="MethyltransfD12"/>
    <property type="match status" value="1"/>
</dbReference>
<dbReference type="GO" id="GO:0032259">
    <property type="term" value="P:methylation"/>
    <property type="evidence" value="ECO:0007669"/>
    <property type="project" value="UniProtKB-KW"/>
</dbReference>
<keyword evidence="1" id="KW-0489">Methyltransferase</keyword>
<dbReference type="GO" id="GO:0006298">
    <property type="term" value="P:mismatch repair"/>
    <property type="evidence" value="ECO:0007669"/>
    <property type="project" value="TreeGrafter"/>
</dbReference>
<evidence type="ECO:0008006" key="6">
    <source>
        <dbReference type="Google" id="ProtNLM"/>
    </source>
</evidence>
<dbReference type="PRINTS" id="PR00505">
    <property type="entry name" value="D12N6MTFRASE"/>
</dbReference>
<dbReference type="Gene3D" id="3.40.50.150">
    <property type="entry name" value="Vaccinia Virus protein VP39"/>
    <property type="match status" value="1"/>
</dbReference>
<accession>A0A3G9JV54</accession>
<sequence length="66" mass="7664">MSKIKSPLRYPGGKSRAIKQILPQIPVNIREYREPFFGGGSVFFAVKQLFGQQIKTYWINDLNYDL</sequence>
<dbReference type="GO" id="GO:1904047">
    <property type="term" value="F:S-adenosyl-L-methionine binding"/>
    <property type="evidence" value="ECO:0007669"/>
    <property type="project" value="TreeGrafter"/>
</dbReference>
<dbReference type="PANTHER" id="PTHR30481">
    <property type="entry name" value="DNA ADENINE METHYLASE"/>
    <property type="match status" value="1"/>
</dbReference>
<name>A0A3G9JV54_MICVR</name>
<dbReference type="GO" id="GO:0009007">
    <property type="term" value="F:site-specific DNA-methyltransferase (adenine-specific) activity"/>
    <property type="evidence" value="ECO:0007669"/>
    <property type="project" value="UniProtKB-EC"/>
</dbReference>
<evidence type="ECO:0000313" key="5">
    <source>
        <dbReference type="Proteomes" id="UP000278152"/>
    </source>
</evidence>
<dbReference type="SUPFAM" id="SSF53335">
    <property type="entry name" value="S-adenosyl-L-methionine-dependent methyltransferases"/>
    <property type="match status" value="1"/>
</dbReference>
<reference evidence="4 5" key="1">
    <citation type="submission" date="2018-11" db="EMBL/GenBank/DDBJ databases">
        <title>Complete genome sequence of Microcystis aeruginosa NIES-102.</title>
        <authorList>
            <person name="Yamaguchi H."/>
            <person name="Suzuki S."/>
            <person name="Kawachi M."/>
        </authorList>
    </citation>
    <scope>NUCLEOTIDE SEQUENCE [LARGE SCALE GENOMIC DNA]</scope>
    <source>
        <strain evidence="4 5">NIES-102</strain>
    </source>
</reference>
<dbReference type="EMBL" id="AP019314">
    <property type="protein sequence ID" value="BBH42141.1"/>
    <property type="molecule type" value="Genomic_DNA"/>
</dbReference>
<dbReference type="InterPro" id="IPR029063">
    <property type="entry name" value="SAM-dependent_MTases_sf"/>
</dbReference>
<dbReference type="GO" id="GO:0043565">
    <property type="term" value="F:sequence-specific DNA binding"/>
    <property type="evidence" value="ECO:0007669"/>
    <property type="project" value="TreeGrafter"/>
</dbReference>
<evidence type="ECO:0000256" key="3">
    <source>
        <dbReference type="ARBA" id="ARBA00022691"/>
    </source>
</evidence>
<evidence type="ECO:0000256" key="2">
    <source>
        <dbReference type="ARBA" id="ARBA00022679"/>
    </source>
</evidence>
<dbReference type="InterPro" id="IPR012327">
    <property type="entry name" value="MeTrfase_D12"/>
</dbReference>
<dbReference type="KEGG" id="mvz:myaer102_47840"/>
<dbReference type="Proteomes" id="UP000278152">
    <property type="component" value="Chromosome"/>
</dbReference>
<gene>
    <name evidence="4" type="ORF">myaer102_47840</name>
</gene>
<evidence type="ECO:0000256" key="1">
    <source>
        <dbReference type="ARBA" id="ARBA00022603"/>
    </source>
</evidence>
<keyword evidence="2" id="KW-0808">Transferase</keyword>
<evidence type="ECO:0000313" key="4">
    <source>
        <dbReference type="EMBL" id="BBH42141.1"/>
    </source>
</evidence>
<protein>
    <recommendedName>
        <fullName evidence="6">DNA adenine methylase</fullName>
    </recommendedName>
</protein>
<dbReference type="GO" id="GO:0009307">
    <property type="term" value="P:DNA restriction-modification system"/>
    <property type="evidence" value="ECO:0007669"/>
    <property type="project" value="InterPro"/>
</dbReference>
<organism evidence="4 5">
    <name type="scientific">Microcystis viridis NIES-102</name>
    <dbReference type="NCBI Taxonomy" id="213615"/>
    <lineage>
        <taxon>Bacteria</taxon>
        <taxon>Bacillati</taxon>
        <taxon>Cyanobacteriota</taxon>
        <taxon>Cyanophyceae</taxon>
        <taxon>Oscillatoriophycideae</taxon>
        <taxon>Chroococcales</taxon>
        <taxon>Microcystaceae</taxon>
        <taxon>Microcystis</taxon>
    </lineage>
</organism>
<dbReference type="PANTHER" id="PTHR30481:SF2">
    <property type="entry name" value="SITE-SPECIFIC DNA-METHYLTRANSFERASE (ADENINE-SPECIFIC)"/>
    <property type="match status" value="1"/>
</dbReference>
<proteinExistence type="predicted"/>
<dbReference type="AlphaFoldDB" id="A0A3G9JV54"/>
<dbReference type="REBASE" id="280682">
    <property type="entry name" value="M.Mvi102ORF47840P"/>
</dbReference>